<sequence>LNIMGEIEALSSIANITFDFKEWSYPTISNSNIIEGIDIGHPMLGKKAVVNSFKLDSQAKVALITGSNMSGKSTFLRTIGLNLLLSYIGAPTYSESFSCGIFSIYTCMRTKDNLEESISSFYAEIL</sequence>
<evidence type="ECO:0000256" key="1">
    <source>
        <dbReference type="ARBA" id="ARBA00022741"/>
    </source>
</evidence>
<dbReference type="Pfam" id="PF00488">
    <property type="entry name" value="MutS_V"/>
    <property type="match status" value="1"/>
</dbReference>
<dbReference type="GO" id="GO:0030983">
    <property type="term" value="F:mismatched DNA binding"/>
    <property type="evidence" value="ECO:0007669"/>
    <property type="project" value="InterPro"/>
</dbReference>
<evidence type="ECO:0000256" key="3">
    <source>
        <dbReference type="ARBA" id="ARBA00023125"/>
    </source>
</evidence>
<proteinExistence type="predicted"/>
<dbReference type="PANTHER" id="PTHR11361:SF99">
    <property type="entry name" value="DNA MISMATCH REPAIR PROTEIN"/>
    <property type="match status" value="1"/>
</dbReference>
<dbReference type="Proteomes" id="UP001288944">
    <property type="component" value="Unassembled WGS sequence"/>
</dbReference>
<evidence type="ECO:0000256" key="2">
    <source>
        <dbReference type="ARBA" id="ARBA00022840"/>
    </source>
</evidence>
<dbReference type="GO" id="GO:0005524">
    <property type="term" value="F:ATP binding"/>
    <property type="evidence" value="ECO:0007669"/>
    <property type="project" value="UniProtKB-KW"/>
</dbReference>
<keyword evidence="1" id="KW-0547">Nucleotide-binding</keyword>
<keyword evidence="2" id="KW-0067">ATP-binding</keyword>
<feature type="non-terminal residue" evidence="5">
    <location>
        <position position="1"/>
    </location>
</feature>
<evidence type="ECO:0000313" key="6">
    <source>
        <dbReference type="Proteomes" id="UP001288944"/>
    </source>
</evidence>
<evidence type="ECO:0000313" key="5">
    <source>
        <dbReference type="EMBL" id="MDZ7543991.1"/>
    </source>
</evidence>
<name>A0AAW9KB09_CLOPF</name>
<dbReference type="PANTHER" id="PTHR11361">
    <property type="entry name" value="DNA MISMATCH REPAIR PROTEIN MUTS FAMILY MEMBER"/>
    <property type="match status" value="1"/>
</dbReference>
<dbReference type="GO" id="GO:0140664">
    <property type="term" value="F:ATP-dependent DNA damage sensor activity"/>
    <property type="evidence" value="ECO:0007669"/>
    <property type="project" value="InterPro"/>
</dbReference>
<dbReference type="InterPro" id="IPR045076">
    <property type="entry name" value="MutS"/>
</dbReference>
<feature type="non-terminal residue" evidence="5">
    <location>
        <position position="126"/>
    </location>
</feature>
<accession>A0AAW9KB09</accession>
<dbReference type="InterPro" id="IPR027417">
    <property type="entry name" value="P-loop_NTPase"/>
</dbReference>
<dbReference type="AlphaFoldDB" id="A0AAW9KB09"/>
<dbReference type="SUPFAM" id="SSF52540">
    <property type="entry name" value="P-loop containing nucleoside triphosphate hydrolases"/>
    <property type="match status" value="1"/>
</dbReference>
<feature type="domain" description="DNA mismatch repair proteins mutS family" evidence="4">
    <location>
        <begin position="63"/>
        <end position="125"/>
    </location>
</feature>
<organism evidence="5 6">
    <name type="scientific">Clostridium perfringens</name>
    <dbReference type="NCBI Taxonomy" id="1502"/>
    <lineage>
        <taxon>Bacteria</taxon>
        <taxon>Bacillati</taxon>
        <taxon>Bacillota</taxon>
        <taxon>Clostridia</taxon>
        <taxon>Eubacteriales</taxon>
        <taxon>Clostridiaceae</taxon>
        <taxon>Clostridium</taxon>
    </lineage>
</organism>
<dbReference type="GO" id="GO:0005829">
    <property type="term" value="C:cytosol"/>
    <property type="evidence" value="ECO:0007669"/>
    <property type="project" value="TreeGrafter"/>
</dbReference>
<keyword evidence="3" id="KW-0238">DNA-binding</keyword>
<gene>
    <name evidence="5" type="ORF">GNF83_23085</name>
</gene>
<reference evidence="5" key="1">
    <citation type="submission" date="2019-11" db="EMBL/GenBank/DDBJ databases">
        <title>Characterization of Clostridium perfringens isolates from swine manure treated agricultural soils.</title>
        <authorList>
            <person name="Wushke S.T."/>
        </authorList>
    </citation>
    <scope>NUCLEOTIDE SEQUENCE</scope>
    <source>
        <strain evidence="5">X62</strain>
    </source>
</reference>
<dbReference type="GO" id="GO:0006298">
    <property type="term" value="P:mismatch repair"/>
    <property type="evidence" value="ECO:0007669"/>
    <property type="project" value="InterPro"/>
</dbReference>
<evidence type="ECO:0000259" key="4">
    <source>
        <dbReference type="Pfam" id="PF00488"/>
    </source>
</evidence>
<protein>
    <submittedName>
        <fullName evidence="5">DNA mismatch repair protein MutS</fullName>
    </submittedName>
</protein>
<dbReference type="Gene3D" id="3.40.50.300">
    <property type="entry name" value="P-loop containing nucleotide triphosphate hydrolases"/>
    <property type="match status" value="1"/>
</dbReference>
<dbReference type="EMBL" id="WNUR01001893">
    <property type="protein sequence ID" value="MDZ7543991.1"/>
    <property type="molecule type" value="Genomic_DNA"/>
</dbReference>
<dbReference type="InterPro" id="IPR000432">
    <property type="entry name" value="DNA_mismatch_repair_MutS_C"/>
</dbReference>
<comment type="caution">
    <text evidence="5">The sequence shown here is derived from an EMBL/GenBank/DDBJ whole genome shotgun (WGS) entry which is preliminary data.</text>
</comment>